<evidence type="ECO:0000256" key="1">
    <source>
        <dbReference type="ARBA" id="ARBA00004814"/>
    </source>
</evidence>
<dbReference type="GO" id="GO:0009851">
    <property type="term" value="P:auxin biosynthetic process"/>
    <property type="evidence" value="ECO:0007669"/>
    <property type="project" value="UniProtKB-KW"/>
</dbReference>
<dbReference type="SUPFAM" id="SSF54373">
    <property type="entry name" value="FAD-linked reductases, C-terminal domain"/>
    <property type="match status" value="1"/>
</dbReference>
<evidence type="ECO:0000256" key="5">
    <source>
        <dbReference type="ARBA" id="ARBA00023070"/>
    </source>
</evidence>
<comment type="pathway">
    <text evidence="1">Plant hormone metabolism; auxin biosynthesis.</text>
</comment>
<dbReference type="PANTHER" id="PTHR10742">
    <property type="entry name" value="FLAVIN MONOAMINE OXIDASE"/>
    <property type="match status" value="1"/>
</dbReference>
<organism evidence="9 10">
    <name type="scientific">Cnuella takakiae</name>
    <dbReference type="NCBI Taxonomy" id="1302690"/>
    <lineage>
        <taxon>Bacteria</taxon>
        <taxon>Pseudomonadati</taxon>
        <taxon>Bacteroidota</taxon>
        <taxon>Chitinophagia</taxon>
        <taxon>Chitinophagales</taxon>
        <taxon>Chitinophagaceae</taxon>
        <taxon>Cnuella</taxon>
    </lineage>
</organism>
<feature type="domain" description="Amine oxidase" evidence="8">
    <location>
        <begin position="18"/>
        <end position="423"/>
    </location>
</feature>
<dbReference type="EC" id="1.13.12.3" evidence="3"/>
<dbReference type="GO" id="GO:0050361">
    <property type="term" value="F:tryptophan 2-monooxygenase activity"/>
    <property type="evidence" value="ECO:0007669"/>
    <property type="project" value="UniProtKB-EC"/>
</dbReference>
<dbReference type="InterPro" id="IPR050281">
    <property type="entry name" value="Flavin_monoamine_oxidase"/>
</dbReference>
<accession>A0A1M5GX63</accession>
<evidence type="ECO:0000313" key="10">
    <source>
        <dbReference type="Proteomes" id="UP000184368"/>
    </source>
</evidence>
<dbReference type="STRING" id="1302690.BUE76_02305"/>
<dbReference type="PRINTS" id="PR00420">
    <property type="entry name" value="RNGMNOXGNASE"/>
</dbReference>
<feature type="compositionally biased region" description="Polar residues" evidence="7">
    <location>
        <begin position="92"/>
        <end position="103"/>
    </location>
</feature>
<evidence type="ECO:0000256" key="6">
    <source>
        <dbReference type="ARBA" id="ARBA00047321"/>
    </source>
</evidence>
<evidence type="ECO:0000256" key="4">
    <source>
        <dbReference type="ARBA" id="ARBA00017871"/>
    </source>
</evidence>
<dbReference type="Proteomes" id="UP000184368">
    <property type="component" value="Unassembled WGS sequence"/>
</dbReference>
<evidence type="ECO:0000256" key="7">
    <source>
        <dbReference type="SAM" id="MobiDB-lite"/>
    </source>
</evidence>
<comment type="catalytic activity">
    <reaction evidence="6">
        <text>L-tryptophan + O2 = indole-3-acetamide + CO2 + H2O</text>
        <dbReference type="Rhea" id="RHEA:16165"/>
        <dbReference type="ChEBI" id="CHEBI:15377"/>
        <dbReference type="ChEBI" id="CHEBI:15379"/>
        <dbReference type="ChEBI" id="CHEBI:16031"/>
        <dbReference type="ChEBI" id="CHEBI:16526"/>
        <dbReference type="ChEBI" id="CHEBI:57912"/>
        <dbReference type="EC" id="1.13.12.3"/>
    </reaction>
</comment>
<dbReference type="PANTHER" id="PTHR10742:SF410">
    <property type="entry name" value="LYSINE-SPECIFIC HISTONE DEMETHYLASE 2"/>
    <property type="match status" value="1"/>
</dbReference>
<dbReference type="SUPFAM" id="SSF51905">
    <property type="entry name" value="FAD/NAD(P)-binding domain"/>
    <property type="match status" value="1"/>
</dbReference>
<evidence type="ECO:0000256" key="2">
    <source>
        <dbReference type="ARBA" id="ARBA00005833"/>
    </source>
</evidence>
<dbReference type="InterPro" id="IPR036188">
    <property type="entry name" value="FAD/NAD-bd_sf"/>
</dbReference>
<evidence type="ECO:0000259" key="8">
    <source>
        <dbReference type="Pfam" id="PF01593"/>
    </source>
</evidence>
<dbReference type="Gene3D" id="3.50.50.60">
    <property type="entry name" value="FAD/NAD(P)-binding domain"/>
    <property type="match status" value="1"/>
</dbReference>
<name>A0A1M5GX63_9BACT</name>
<gene>
    <name evidence="9" type="ORF">SAMN05444008_11796</name>
</gene>
<dbReference type="OrthoDB" id="56323at2"/>
<evidence type="ECO:0000256" key="3">
    <source>
        <dbReference type="ARBA" id="ARBA00012535"/>
    </source>
</evidence>
<protein>
    <recommendedName>
        <fullName evidence="4">Tryptophan 2-monooxygenase</fullName>
        <ecNumber evidence="3">1.13.12.3</ecNumber>
    </recommendedName>
</protein>
<reference evidence="9 10" key="1">
    <citation type="submission" date="2016-11" db="EMBL/GenBank/DDBJ databases">
        <authorList>
            <person name="Jaros S."/>
            <person name="Januszkiewicz K."/>
            <person name="Wedrychowicz H."/>
        </authorList>
    </citation>
    <scope>NUCLEOTIDE SEQUENCE [LARGE SCALE GENOMIC DNA]</scope>
    <source>
        <strain evidence="9 10">DSM 26897</strain>
    </source>
</reference>
<dbReference type="EMBL" id="FQUO01000017">
    <property type="protein sequence ID" value="SHG08324.1"/>
    <property type="molecule type" value="Genomic_DNA"/>
</dbReference>
<feature type="region of interest" description="Disordered" evidence="7">
    <location>
        <begin position="92"/>
        <end position="111"/>
    </location>
</feature>
<keyword evidence="10" id="KW-1185">Reference proteome</keyword>
<dbReference type="RefSeq" id="WP_073046708.1">
    <property type="nucleotide sequence ID" value="NZ_FQUO01000017.1"/>
</dbReference>
<keyword evidence="5" id="KW-0073">Auxin biosynthesis</keyword>
<dbReference type="Pfam" id="PF01593">
    <property type="entry name" value="Amino_oxidase"/>
    <property type="match status" value="1"/>
</dbReference>
<comment type="similarity">
    <text evidence="2">Belongs to the tryptophan 2-monooxygenase family.</text>
</comment>
<sequence length="426" mass="46257">MQTNPASFDVLIIGAGAAGLMAARHLAQQGKSVAIVEALDRTGGRMYTITHEGFAKPVELGAEFIHGDLPLTKSLLDEAGIAYVPADGSNWQGSKGEFTQQESFAEEDESGLPCDTLEKDITVAQFLAQVEDPEEKAAMQDYAEGYFAADTNRSSAKALCEDLAAEYEEQYRPVGGYRPLVQYLEAQCREMGVAFFLEQAVREIRWQRGSATVFTTGQSFTAAQVLITVSLGVLQSEKILFLPALPQQKTEAIKALGFGHVVKVALQFSEAFWKNPEYTGGKALDNLFFLFFEAAIPTWWTQHPQQDALLTGWMGGPKAAALQQLSEQELVEKAIASLLQIFAINEERLRGLLQGAAAHNWSADPYFHGAYSYEVVDGHRHINTLLEPEDNTLFFAGEALHAGAAIGTVEGALASGLAAAQKMSGQ</sequence>
<proteinExistence type="inferred from homology"/>
<evidence type="ECO:0000313" key="9">
    <source>
        <dbReference type="EMBL" id="SHG08324.1"/>
    </source>
</evidence>
<dbReference type="AlphaFoldDB" id="A0A1M5GX63"/>
<dbReference type="InterPro" id="IPR002937">
    <property type="entry name" value="Amino_oxidase"/>
</dbReference>